<dbReference type="EMBL" id="JACXAF010000001">
    <property type="protein sequence ID" value="MBD1387808.1"/>
    <property type="molecule type" value="Genomic_DNA"/>
</dbReference>
<proteinExistence type="predicted"/>
<keyword evidence="2" id="KW-1185">Reference proteome</keyword>
<gene>
    <name evidence="1" type="ORF">IC617_00060</name>
</gene>
<evidence type="ECO:0000313" key="2">
    <source>
        <dbReference type="Proteomes" id="UP000638014"/>
    </source>
</evidence>
<dbReference type="Proteomes" id="UP000638014">
    <property type="component" value="Unassembled WGS sequence"/>
</dbReference>
<name>A0A8J6QTB0_9GAMM</name>
<organism evidence="1 2">
    <name type="scientific">Neiella litorisoli</name>
    <dbReference type="NCBI Taxonomy" id="2771431"/>
    <lineage>
        <taxon>Bacteria</taxon>
        <taxon>Pseudomonadati</taxon>
        <taxon>Pseudomonadota</taxon>
        <taxon>Gammaproteobacteria</taxon>
        <taxon>Alteromonadales</taxon>
        <taxon>Echinimonadaceae</taxon>
        <taxon>Neiella</taxon>
    </lineage>
</organism>
<reference evidence="1" key="1">
    <citation type="submission" date="2020-09" db="EMBL/GenBank/DDBJ databases">
        <title>A novel bacterium of genus Neiella, isolated from South China Sea.</title>
        <authorList>
            <person name="Huang H."/>
            <person name="Mo K."/>
            <person name="Hu Y."/>
        </authorList>
    </citation>
    <scope>NUCLEOTIDE SEQUENCE</scope>
    <source>
        <strain evidence="1">HB171785</strain>
    </source>
</reference>
<dbReference type="RefSeq" id="WP_191142948.1">
    <property type="nucleotide sequence ID" value="NZ_JACXAF010000001.1"/>
</dbReference>
<dbReference type="SUPFAM" id="SSF53850">
    <property type="entry name" value="Periplasmic binding protein-like II"/>
    <property type="match status" value="1"/>
</dbReference>
<evidence type="ECO:0000313" key="1">
    <source>
        <dbReference type="EMBL" id="MBD1387808.1"/>
    </source>
</evidence>
<comment type="caution">
    <text evidence="1">The sequence shown here is derived from an EMBL/GenBank/DDBJ whole genome shotgun (WGS) entry which is preliminary data.</text>
</comment>
<dbReference type="AlphaFoldDB" id="A0A8J6QTB0"/>
<sequence>MKWLSISCAWLKQGIVLTLTLFVTGFVTGAFATDTIRYLPVKEPKDKYPFELVQFVLSKLDKSYDYTAVEFEQMSVNRQISELNSGQISFVNFATNEDIESQLRPIRIPILKGLLGHRIFIIRNGDQHRFANINSLTELKQLSAGQGRFWSDTNVLKSAGLTTVDPVKYFSLFHMLEGGRFDYFPRAVHEPFSEIASRPELNLAVEPKLMLVYPLPMYIFVSKNNEQLAQDIEQGFEMAIADGSFDQWFFAHPLIQDVLDKVKIAERTVLRINNPHLPAATPLHRKELWLDTETL</sequence>
<accession>A0A8J6QTB0</accession>
<protein>
    <submittedName>
        <fullName evidence="1">Diguanylate cyclase</fullName>
    </submittedName>
</protein>
<dbReference type="Gene3D" id="3.40.190.10">
    <property type="entry name" value="Periplasmic binding protein-like II"/>
    <property type="match status" value="2"/>
</dbReference>